<sequence length="70" mass="7632">METLPLAFPGEAERASVLASTNLWRGEVDSTSIPSGHSDPSHHYIRSTRSGWQATVFVKAKSKKQVSGTF</sequence>
<comment type="caution">
    <text evidence="1">The sequence shown here is derived from an EMBL/GenBank/DDBJ whole genome shotgun (WGS) entry which is preliminary data.</text>
</comment>
<reference evidence="1 2" key="1">
    <citation type="journal article" date="2013" name="Mar. Genomics">
        <title>Expression of sulfatases in Rhodopirellula baltica and the diversity of sulfatases in the genus Rhodopirellula.</title>
        <authorList>
            <person name="Wegner C.E."/>
            <person name="Richter-Heitmann T."/>
            <person name="Klindworth A."/>
            <person name="Klockow C."/>
            <person name="Richter M."/>
            <person name="Achstetter T."/>
            <person name="Glockner F.O."/>
            <person name="Harder J."/>
        </authorList>
    </citation>
    <scope>NUCLEOTIDE SEQUENCE [LARGE SCALE GENOMIC DNA]</scope>
    <source>
        <strain evidence="1 2">WH47</strain>
    </source>
</reference>
<name>F2B1J7_RHOBT</name>
<organism evidence="1 2">
    <name type="scientific">Rhodopirellula baltica WH47</name>
    <dbReference type="NCBI Taxonomy" id="991778"/>
    <lineage>
        <taxon>Bacteria</taxon>
        <taxon>Pseudomonadati</taxon>
        <taxon>Planctomycetota</taxon>
        <taxon>Planctomycetia</taxon>
        <taxon>Pirellulales</taxon>
        <taxon>Pirellulaceae</taxon>
        <taxon>Rhodopirellula</taxon>
    </lineage>
</organism>
<proteinExistence type="predicted"/>
<accession>F2B1J7</accession>
<dbReference type="EMBL" id="AFAR01000305">
    <property type="protein sequence ID" value="EGF24201.1"/>
    <property type="molecule type" value="Genomic_DNA"/>
</dbReference>
<gene>
    <name evidence="1" type="ORF">RBWH47_02698</name>
</gene>
<dbReference type="Proteomes" id="UP000006222">
    <property type="component" value="Unassembled WGS sequence"/>
</dbReference>
<evidence type="ECO:0000313" key="2">
    <source>
        <dbReference type="Proteomes" id="UP000006222"/>
    </source>
</evidence>
<dbReference type="PATRIC" id="fig|991778.3.peg.6199"/>
<protein>
    <submittedName>
        <fullName evidence="1">Uncharacterized protein</fullName>
    </submittedName>
</protein>
<evidence type="ECO:0000313" key="1">
    <source>
        <dbReference type="EMBL" id="EGF24201.1"/>
    </source>
</evidence>
<dbReference type="AlphaFoldDB" id="F2B1J7"/>